<protein>
    <submittedName>
        <fullName evidence="1">Uncharacterized protein</fullName>
    </submittedName>
</protein>
<sequence>MIAYGIAIDLPDGKLPGFYAQFVKKLAERVSLLDREKDILIARTSEEADIVLELLQRFNGSGEKIELLVLPEEAVLSPRFTDYGFTCRSGAHYAYAGTVSRVLVPDEQPFGAEPAPALEQMREHTLAEYADPGNLVLLAETQHVPLLAEIARAYGCVAHAHDD</sequence>
<dbReference type="Proteomes" id="UP001596528">
    <property type="component" value="Unassembled WGS sequence"/>
</dbReference>
<keyword evidence="2" id="KW-1185">Reference proteome</keyword>
<proteinExistence type="predicted"/>
<comment type="caution">
    <text evidence="1">The sequence shown here is derived from an EMBL/GenBank/DDBJ whole genome shotgun (WGS) entry which is preliminary data.</text>
</comment>
<evidence type="ECO:0000313" key="1">
    <source>
        <dbReference type="EMBL" id="MFC7748648.1"/>
    </source>
</evidence>
<evidence type="ECO:0000313" key="2">
    <source>
        <dbReference type="Proteomes" id="UP001596528"/>
    </source>
</evidence>
<reference evidence="2" key="1">
    <citation type="journal article" date="2019" name="Int. J. Syst. Evol. Microbiol.">
        <title>The Global Catalogue of Microorganisms (GCM) 10K type strain sequencing project: providing services to taxonomists for standard genome sequencing and annotation.</title>
        <authorList>
            <consortium name="The Broad Institute Genomics Platform"/>
            <consortium name="The Broad Institute Genome Sequencing Center for Infectious Disease"/>
            <person name="Wu L."/>
            <person name="Ma J."/>
        </authorList>
    </citation>
    <scope>NUCLEOTIDE SEQUENCE [LARGE SCALE GENOMIC DNA]</scope>
    <source>
        <strain evidence="2">JCM 18657</strain>
    </source>
</reference>
<accession>A0ABW2V314</accession>
<dbReference type="RefSeq" id="WP_138787695.1">
    <property type="nucleotide sequence ID" value="NZ_JBHTGQ010000002.1"/>
</dbReference>
<organism evidence="1 2">
    <name type="scientific">Paenibacillus thermoaerophilus</name>
    <dbReference type="NCBI Taxonomy" id="1215385"/>
    <lineage>
        <taxon>Bacteria</taxon>
        <taxon>Bacillati</taxon>
        <taxon>Bacillota</taxon>
        <taxon>Bacilli</taxon>
        <taxon>Bacillales</taxon>
        <taxon>Paenibacillaceae</taxon>
        <taxon>Paenibacillus</taxon>
    </lineage>
</organism>
<name>A0ABW2V314_9BACL</name>
<gene>
    <name evidence="1" type="ORF">ACFQWB_01640</name>
</gene>
<dbReference type="EMBL" id="JBHTGQ010000002">
    <property type="protein sequence ID" value="MFC7748648.1"/>
    <property type="molecule type" value="Genomic_DNA"/>
</dbReference>